<dbReference type="SUPFAM" id="SSF103473">
    <property type="entry name" value="MFS general substrate transporter"/>
    <property type="match status" value="1"/>
</dbReference>
<feature type="transmembrane region" description="Helical" evidence="6">
    <location>
        <begin position="563"/>
        <end position="581"/>
    </location>
</feature>
<dbReference type="GO" id="GO:0005886">
    <property type="term" value="C:plasma membrane"/>
    <property type="evidence" value="ECO:0007669"/>
    <property type="project" value="TreeGrafter"/>
</dbReference>
<evidence type="ECO:0000256" key="5">
    <source>
        <dbReference type="SAM" id="MobiDB-lite"/>
    </source>
</evidence>
<evidence type="ECO:0000313" key="8">
    <source>
        <dbReference type="EMBL" id="KAF1832677.1"/>
    </source>
</evidence>
<dbReference type="InterPro" id="IPR036259">
    <property type="entry name" value="MFS_trans_sf"/>
</dbReference>
<evidence type="ECO:0000256" key="3">
    <source>
        <dbReference type="ARBA" id="ARBA00022989"/>
    </source>
</evidence>
<feature type="transmembrane region" description="Helical" evidence="6">
    <location>
        <begin position="452"/>
        <end position="473"/>
    </location>
</feature>
<evidence type="ECO:0000256" key="2">
    <source>
        <dbReference type="ARBA" id="ARBA00022692"/>
    </source>
</evidence>
<dbReference type="PROSITE" id="PS50850">
    <property type="entry name" value="MFS"/>
    <property type="match status" value="1"/>
</dbReference>
<feature type="transmembrane region" description="Helical" evidence="6">
    <location>
        <begin position="191"/>
        <end position="212"/>
    </location>
</feature>
<feature type="transmembrane region" description="Helical" evidence="6">
    <location>
        <begin position="137"/>
        <end position="159"/>
    </location>
</feature>
<comment type="subcellular location">
    <subcellularLocation>
        <location evidence="1">Membrane</location>
        <topology evidence="1">Multi-pass membrane protein</topology>
    </subcellularLocation>
</comment>
<dbReference type="AlphaFoldDB" id="A0A6A5KBS4"/>
<name>A0A6A5KBS4_9PLEO</name>
<proteinExistence type="predicted"/>
<dbReference type="PANTHER" id="PTHR23501:SF94">
    <property type="entry name" value="MAJOR FACILITATOR SUPERFAMILY (MFS) PROFILE DOMAIN-CONTAINING PROTEIN"/>
    <property type="match status" value="1"/>
</dbReference>
<dbReference type="Proteomes" id="UP000800040">
    <property type="component" value="Unassembled WGS sequence"/>
</dbReference>
<keyword evidence="2 6" id="KW-0812">Transmembrane</keyword>
<dbReference type="PRINTS" id="PR01036">
    <property type="entry name" value="TCRTETB"/>
</dbReference>
<feature type="transmembrane region" description="Helical" evidence="6">
    <location>
        <begin position="166"/>
        <end position="185"/>
    </location>
</feature>
<sequence length="597" mass="64171">MSANSHHKDTAQKKRDSSSSSSTNDHCESLNATSKSPASVSKVFGGVRDLLKKPEASCAVRPVSGNPSLELNTMCETDIEAKGEGDVPEEWKPQKKELLIMISLSFISLMVALDATILVTVLPVIAHELNGTSVEAFWAGTSYLLTSAIFQPVIASISAVFGRQQLLLVTLLFFTVGTILCSVANDFTTLLTGRCIQGVGGGGIITLTQVIFCDIVPLRQRPKYFAIVLGAWSIGSIVGPVIGGALVENTSWRWCFHINYPFCGIGFVVAILFVRLNAVAELTFAQKLKRVDWIGAALFVGSMTSFLVGLSWGGVQHPWKSAATLAPLIVGLCGVAVFLGWQMYRKEHTLLPMSIFCNWSAIATFYGALINGLILFTALYYWPFFQMSVRGSSSVQAGIDLFPSVCLMAPGSVAVSVLTSRLGHFRWAIWSGWAITTLACGLQLLLDVDSKAAITAVVFAIFGIGMGMVLSSLNVGIQAISSPEDSAMAASMYGFLRSLGMPLGVALSGTVFSNALSEELSNSGLPTTIAHDSERYIFVLRTMADSPQKTAILESYTGGFHSVFIMMTAISASALVVSFFIRRFSMDKILLAQFSAR</sequence>
<feature type="transmembrane region" description="Helical" evidence="6">
    <location>
        <begin position="291"/>
        <end position="312"/>
    </location>
</feature>
<accession>A0A6A5KBS4</accession>
<feature type="transmembrane region" description="Helical" evidence="6">
    <location>
        <begin position="98"/>
        <end position="125"/>
    </location>
</feature>
<evidence type="ECO:0000256" key="6">
    <source>
        <dbReference type="SAM" id="Phobius"/>
    </source>
</evidence>
<organism evidence="8 9">
    <name type="scientific">Decorospora gaudefroyi</name>
    <dbReference type="NCBI Taxonomy" id="184978"/>
    <lineage>
        <taxon>Eukaryota</taxon>
        <taxon>Fungi</taxon>
        <taxon>Dikarya</taxon>
        <taxon>Ascomycota</taxon>
        <taxon>Pezizomycotina</taxon>
        <taxon>Dothideomycetes</taxon>
        <taxon>Pleosporomycetidae</taxon>
        <taxon>Pleosporales</taxon>
        <taxon>Pleosporineae</taxon>
        <taxon>Pleosporaceae</taxon>
        <taxon>Decorospora</taxon>
    </lineage>
</organism>
<feature type="compositionally biased region" description="Basic and acidic residues" evidence="5">
    <location>
        <begin position="1"/>
        <end position="17"/>
    </location>
</feature>
<keyword evidence="4 6" id="KW-0472">Membrane</keyword>
<feature type="transmembrane region" description="Helical" evidence="6">
    <location>
        <begin position="356"/>
        <end position="381"/>
    </location>
</feature>
<evidence type="ECO:0000256" key="4">
    <source>
        <dbReference type="ARBA" id="ARBA00023136"/>
    </source>
</evidence>
<feature type="transmembrane region" description="Helical" evidence="6">
    <location>
        <begin position="324"/>
        <end position="344"/>
    </location>
</feature>
<reference evidence="8" key="1">
    <citation type="submission" date="2020-01" db="EMBL/GenBank/DDBJ databases">
        <authorList>
            <consortium name="DOE Joint Genome Institute"/>
            <person name="Haridas S."/>
            <person name="Albert R."/>
            <person name="Binder M."/>
            <person name="Bloem J."/>
            <person name="Labutti K."/>
            <person name="Salamov A."/>
            <person name="Andreopoulos B."/>
            <person name="Baker S.E."/>
            <person name="Barry K."/>
            <person name="Bills G."/>
            <person name="Bluhm B.H."/>
            <person name="Cannon C."/>
            <person name="Castanera R."/>
            <person name="Culley D.E."/>
            <person name="Daum C."/>
            <person name="Ezra D."/>
            <person name="Gonzalez J.B."/>
            <person name="Henrissat B."/>
            <person name="Kuo A."/>
            <person name="Liang C."/>
            <person name="Lipzen A."/>
            <person name="Lutzoni F."/>
            <person name="Magnuson J."/>
            <person name="Mondo S."/>
            <person name="Nolan M."/>
            <person name="Ohm R."/>
            <person name="Pangilinan J."/>
            <person name="Park H.-J."/>
            <person name="Ramirez L."/>
            <person name="Alfaro M."/>
            <person name="Sun H."/>
            <person name="Tritt A."/>
            <person name="Yoshinaga Y."/>
            <person name="Zwiers L.-H."/>
            <person name="Turgeon B.G."/>
            <person name="Goodwin S.B."/>
            <person name="Spatafora J.W."/>
            <person name="Crous P.W."/>
            <person name="Grigoriev I.V."/>
        </authorList>
    </citation>
    <scope>NUCLEOTIDE SEQUENCE</scope>
    <source>
        <strain evidence="8">P77</strain>
    </source>
</reference>
<protein>
    <submittedName>
        <fullName evidence="8">MFS general substrate transporter</fullName>
    </submittedName>
</protein>
<keyword evidence="9" id="KW-1185">Reference proteome</keyword>
<feature type="transmembrane region" description="Helical" evidence="6">
    <location>
        <begin position="258"/>
        <end position="279"/>
    </location>
</feature>
<feature type="transmembrane region" description="Helical" evidence="6">
    <location>
        <begin position="401"/>
        <end position="420"/>
    </location>
</feature>
<feature type="domain" description="Major facilitator superfamily (MFS) profile" evidence="7">
    <location>
        <begin position="100"/>
        <end position="586"/>
    </location>
</feature>
<feature type="transmembrane region" description="Helical" evidence="6">
    <location>
        <begin position="494"/>
        <end position="516"/>
    </location>
</feature>
<dbReference type="InterPro" id="IPR011701">
    <property type="entry name" value="MFS"/>
</dbReference>
<gene>
    <name evidence="8" type="ORF">BDW02DRAFT_590239</name>
</gene>
<feature type="transmembrane region" description="Helical" evidence="6">
    <location>
        <begin position="427"/>
        <end position="446"/>
    </location>
</feature>
<dbReference type="Gene3D" id="1.20.1720.10">
    <property type="entry name" value="Multidrug resistance protein D"/>
    <property type="match status" value="1"/>
</dbReference>
<dbReference type="GO" id="GO:0022857">
    <property type="term" value="F:transmembrane transporter activity"/>
    <property type="evidence" value="ECO:0007669"/>
    <property type="project" value="InterPro"/>
</dbReference>
<dbReference type="InterPro" id="IPR020846">
    <property type="entry name" value="MFS_dom"/>
</dbReference>
<dbReference type="FunFam" id="1.20.1720.10:FF:000018">
    <property type="entry name" value="Putative MFS multidrug transporter"/>
    <property type="match status" value="1"/>
</dbReference>
<keyword evidence="3 6" id="KW-1133">Transmembrane helix</keyword>
<feature type="transmembrane region" description="Helical" evidence="6">
    <location>
        <begin position="224"/>
        <end position="246"/>
    </location>
</feature>
<evidence type="ECO:0000313" key="9">
    <source>
        <dbReference type="Proteomes" id="UP000800040"/>
    </source>
</evidence>
<feature type="region of interest" description="Disordered" evidence="5">
    <location>
        <begin position="1"/>
        <end position="37"/>
    </location>
</feature>
<dbReference type="PANTHER" id="PTHR23501">
    <property type="entry name" value="MAJOR FACILITATOR SUPERFAMILY"/>
    <property type="match status" value="1"/>
</dbReference>
<evidence type="ECO:0000256" key="1">
    <source>
        <dbReference type="ARBA" id="ARBA00004141"/>
    </source>
</evidence>
<dbReference type="OrthoDB" id="2351791at2759"/>
<dbReference type="Gene3D" id="1.20.1250.20">
    <property type="entry name" value="MFS general substrate transporter like domains"/>
    <property type="match status" value="1"/>
</dbReference>
<dbReference type="Pfam" id="PF07690">
    <property type="entry name" value="MFS_1"/>
    <property type="match status" value="1"/>
</dbReference>
<evidence type="ECO:0000259" key="7">
    <source>
        <dbReference type="PROSITE" id="PS50850"/>
    </source>
</evidence>
<dbReference type="EMBL" id="ML975333">
    <property type="protein sequence ID" value="KAF1832677.1"/>
    <property type="molecule type" value="Genomic_DNA"/>
</dbReference>